<gene>
    <name evidence="1" type="ordered locus">AM1_E0076</name>
</gene>
<dbReference type="RefSeq" id="WP_012168005.1">
    <property type="nucleotide sequence ID" value="NC_009930.1"/>
</dbReference>
<reference evidence="1 2" key="1">
    <citation type="journal article" date="2008" name="Proc. Natl. Acad. Sci. U.S.A.">
        <title>Niche adaptation and genome expansion in the chlorophyll d-producing cyanobacterium Acaryochloris marina.</title>
        <authorList>
            <person name="Swingley W.D."/>
            <person name="Chen M."/>
            <person name="Cheung P.C."/>
            <person name="Conrad A.L."/>
            <person name="Dejesa L.C."/>
            <person name="Hao J."/>
            <person name="Honchak B.M."/>
            <person name="Karbach L.E."/>
            <person name="Kurdoglu A."/>
            <person name="Lahiri S."/>
            <person name="Mastrian S.D."/>
            <person name="Miyashita H."/>
            <person name="Page L."/>
            <person name="Ramakrishna P."/>
            <person name="Satoh S."/>
            <person name="Sattley W.M."/>
            <person name="Shimada Y."/>
            <person name="Taylor H.L."/>
            <person name="Tomo T."/>
            <person name="Tsuchiya T."/>
            <person name="Wang Z.T."/>
            <person name="Raymond J."/>
            <person name="Mimuro M."/>
            <person name="Blankenship R.E."/>
            <person name="Touchman J.W."/>
        </authorList>
    </citation>
    <scope>NUCLEOTIDE SEQUENCE [LARGE SCALE GENOMIC DNA]</scope>
    <source>
        <strain evidence="2">MBIC 11017</strain>
        <plasmid evidence="2">Plasmid pREB5</plasmid>
    </source>
</reference>
<keyword evidence="1" id="KW-0614">Plasmid</keyword>
<name>A8ZPB0_ACAM1</name>
<keyword evidence="2" id="KW-1185">Reference proteome</keyword>
<sequence length="110" mass="12641">MDEAQATLCSSEKFIRKRGQDWTNWMLSYGGKMYRVRFYAGEKLLYSVANNPTEQQTREYFMRYLPIDLALDATAIHLKRCESRNLNPLDHLPDPSKLEGIKAAATANVP</sequence>
<dbReference type="OrthoDB" id="494122at2"/>
<protein>
    <submittedName>
        <fullName evidence="1">Uncharacterized protein</fullName>
    </submittedName>
</protein>
<dbReference type="Proteomes" id="UP000000268">
    <property type="component" value="Plasmid pREB5"/>
</dbReference>
<evidence type="ECO:0000313" key="2">
    <source>
        <dbReference type="Proteomes" id="UP000000268"/>
    </source>
</evidence>
<organism evidence="1 2">
    <name type="scientific">Acaryochloris marina (strain MBIC 11017)</name>
    <dbReference type="NCBI Taxonomy" id="329726"/>
    <lineage>
        <taxon>Bacteria</taxon>
        <taxon>Bacillati</taxon>
        <taxon>Cyanobacteriota</taxon>
        <taxon>Cyanophyceae</taxon>
        <taxon>Acaryochloridales</taxon>
        <taxon>Acaryochloridaceae</taxon>
        <taxon>Acaryochloris</taxon>
    </lineage>
</organism>
<dbReference type="HOGENOM" id="CLU_2165409_0_0_3"/>
<dbReference type="KEGG" id="amr:AM1_E0076"/>
<dbReference type="AlphaFoldDB" id="A8ZPB0"/>
<evidence type="ECO:0000313" key="1">
    <source>
        <dbReference type="EMBL" id="ABW32846.1"/>
    </source>
</evidence>
<proteinExistence type="predicted"/>
<dbReference type="EMBL" id="CP000842">
    <property type="protein sequence ID" value="ABW32846.1"/>
    <property type="molecule type" value="Genomic_DNA"/>
</dbReference>
<geneLocation type="plasmid" evidence="1 2">
    <name>pREB5</name>
</geneLocation>
<accession>A8ZPB0</accession>